<evidence type="ECO:0000256" key="2">
    <source>
        <dbReference type="SAM" id="SignalP"/>
    </source>
</evidence>
<reference evidence="4 5" key="1">
    <citation type="journal article" date="2023" name="BMC Biol.">
        <title>The compact genome of the sponge Oopsacas minuta (Hexactinellida) is lacking key metazoan core genes.</title>
        <authorList>
            <person name="Santini S."/>
            <person name="Schenkelaars Q."/>
            <person name="Jourda C."/>
            <person name="Duchesne M."/>
            <person name="Belahbib H."/>
            <person name="Rocher C."/>
            <person name="Selva M."/>
            <person name="Riesgo A."/>
            <person name="Vervoort M."/>
            <person name="Leys S.P."/>
            <person name="Kodjabachian L."/>
            <person name="Le Bivic A."/>
            <person name="Borchiellini C."/>
            <person name="Claverie J.M."/>
            <person name="Renard E."/>
        </authorList>
    </citation>
    <scope>NUCLEOTIDE SEQUENCE [LARGE SCALE GENOMIC DNA]</scope>
    <source>
        <strain evidence="4">SPO-2</strain>
    </source>
</reference>
<gene>
    <name evidence="4" type="ORF">LOD99_141</name>
</gene>
<comment type="caution">
    <text evidence="4">The sequence shown here is derived from an EMBL/GenBank/DDBJ whole genome shotgun (WGS) entry which is preliminary data.</text>
</comment>
<keyword evidence="1" id="KW-0472">Membrane</keyword>
<dbReference type="PROSITE" id="PS00022">
    <property type="entry name" value="EGF_1"/>
    <property type="match status" value="1"/>
</dbReference>
<sequence>MYKLIVVLVVFLIDVRGDLCHSRADCYYNGECLNSTCVCGDSYRGPNCGFEIANCTLSQIRIDRNEYQICLTIENAEKAWGPICSDINLCQAVNVLCPNCNFVCSSTPVCQSESFGCIVGTNSTDCVIVNGANTISYLLLITAIIAMLPILI</sequence>
<dbReference type="AlphaFoldDB" id="A0AAV7K8D1"/>
<feature type="transmembrane region" description="Helical" evidence="1">
    <location>
        <begin position="134"/>
        <end position="151"/>
    </location>
</feature>
<feature type="signal peptide" evidence="2">
    <location>
        <begin position="1"/>
        <end position="17"/>
    </location>
</feature>
<dbReference type="InterPro" id="IPR000742">
    <property type="entry name" value="EGF"/>
</dbReference>
<keyword evidence="1" id="KW-0812">Transmembrane</keyword>
<evidence type="ECO:0000256" key="1">
    <source>
        <dbReference type="SAM" id="Phobius"/>
    </source>
</evidence>
<keyword evidence="5" id="KW-1185">Reference proteome</keyword>
<accession>A0AAV7K8D1</accession>
<keyword evidence="2" id="KW-0732">Signal</keyword>
<dbReference type="EMBL" id="JAKMXF010000111">
    <property type="protein sequence ID" value="KAI6657393.1"/>
    <property type="molecule type" value="Genomic_DNA"/>
</dbReference>
<name>A0AAV7K8D1_9METZ</name>
<proteinExistence type="predicted"/>
<feature type="domain" description="EGF-like" evidence="3">
    <location>
        <begin position="37"/>
        <end position="48"/>
    </location>
</feature>
<evidence type="ECO:0000313" key="4">
    <source>
        <dbReference type="EMBL" id="KAI6657393.1"/>
    </source>
</evidence>
<feature type="chain" id="PRO_5043989532" description="EGF-like domain-containing protein" evidence="2">
    <location>
        <begin position="18"/>
        <end position="152"/>
    </location>
</feature>
<organism evidence="4 5">
    <name type="scientific">Oopsacas minuta</name>
    <dbReference type="NCBI Taxonomy" id="111878"/>
    <lineage>
        <taxon>Eukaryota</taxon>
        <taxon>Metazoa</taxon>
        <taxon>Porifera</taxon>
        <taxon>Hexactinellida</taxon>
        <taxon>Hexasterophora</taxon>
        <taxon>Lyssacinosida</taxon>
        <taxon>Leucopsacidae</taxon>
        <taxon>Oopsacas</taxon>
    </lineage>
</organism>
<keyword evidence="1" id="KW-1133">Transmembrane helix</keyword>
<evidence type="ECO:0000313" key="5">
    <source>
        <dbReference type="Proteomes" id="UP001165289"/>
    </source>
</evidence>
<evidence type="ECO:0000259" key="3">
    <source>
        <dbReference type="PROSITE" id="PS00022"/>
    </source>
</evidence>
<protein>
    <recommendedName>
        <fullName evidence="3">EGF-like domain-containing protein</fullName>
    </recommendedName>
</protein>
<dbReference type="Proteomes" id="UP001165289">
    <property type="component" value="Unassembled WGS sequence"/>
</dbReference>